<keyword evidence="3" id="KW-1185">Reference proteome</keyword>
<protein>
    <recommendedName>
        <fullName evidence="4">Profilin</fullName>
    </recommendedName>
</protein>
<dbReference type="SUPFAM" id="SSF55770">
    <property type="entry name" value="Profilin (actin-binding protein)"/>
    <property type="match status" value="1"/>
</dbReference>
<dbReference type="AlphaFoldDB" id="A0AAX4PIQ3"/>
<name>A0AAX4PIQ3_9CHLO</name>
<reference evidence="2 3" key="1">
    <citation type="submission" date="2024-03" db="EMBL/GenBank/DDBJ databases">
        <title>Complete genome sequence of the green alga Chloropicon roscoffensis RCC1871.</title>
        <authorList>
            <person name="Lemieux C."/>
            <person name="Pombert J.-F."/>
            <person name="Otis C."/>
            <person name="Turmel M."/>
        </authorList>
    </citation>
    <scope>NUCLEOTIDE SEQUENCE [LARGE SCALE GENOMIC DNA]</scope>
    <source>
        <strain evidence="2 3">RCC1871</strain>
    </source>
</reference>
<evidence type="ECO:0000313" key="2">
    <source>
        <dbReference type="EMBL" id="WZN66292.1"/>
    </source>
</evidence>
<dbReference type="InterPro" id="IPR036140">
    <property type="entry name" value="PFN_sf"/>
</dbReference>
<feature type="region of interest" description="Disordered" evidence="1">
    <location>
        <begin position="1"/>
        <end position="24"/>
    </location>
</feature>
<dbReference type="Proteomes" id="UP001472866">
    <property type="component" value="Chromosome 15"/>
</dbReference>
<dbReference type="EMBL" id="CP151515">
    <property type="protein sequence ID" value="WZN66292.1"/>
    <property type="molecule type" value="Genomic_DNA"/>
</dbReference>
<organism evidence="2 3">
    <name type="scientific">Chloropicon roscoffensis</name>
    <dbReference type="NCBI Taxonomy" id="1461544"/>
    <lineage>
        <taxon>Eukaryota</taxon>
        <taxon>Viridiplantae</taxon>
        <taxon>Chlorophyta</taxon>
        <taxon>Chloropicophyceae</taxon>
        <taxon>Chloropicales</taxon>
        <taxon>Chloropicaceae</taxon>
        <taxon>Chloropicon</taxon>
    </lineage>
</organism>
<evidence type="ECO:0000313" key="3">
    <source>
        <dbReference type="Proteomes" id="UP001472866"/>
    </source>
</evidence>
<gene>
    <name evidence="2" type="ORF">HKI87_15g78570</name>
</gene>
<dbReference type="PANTHER" id="PTHR41752:SF1">
    <property type="entry name" value="PROFILIN"/>
    <property type="match status" value="1"/>
</dbReference>
<sequence>MSTPPEGNHRPAQNGGHAPDHAPAGVAERIKDGADRLLLASGASAQGGARDVLVFDAARHVLYSNLPALDVGELPAVASAFADRGKAMMRGITLCGVRYEVHRYHPPLVYGRTAVLEGPGREQESVGIALCKTEAANGEMTVFALITYAMPALSARMVPQLKRFCKEVVEPLQQWNKIS</sequence>
<evidence type="ECO:0000256" key="1">
    <source>
        <dbReference type="SAM" id="MobiDB-lite"/>
    </source>
</evidence>
<dbReference type="PANTHER" id="PTHR41752">
    <property type="entry name" value="PROFILIN"/>
    <property type="match status" value="1"/>
</dbReference>
<proteinExistence type="predicted"/>
<evidence type="ECO:0008006" key="4">
    <source>
        <dbReference type="Google" id="ProtNLM"/>
    </source>
</evidence>
<accession>A0AAX4PIQ3</accession>